<dbReference type="OrthoDB" id="9814509at2"/>
<sequence>MLPDKLSTTLHGSNAAGIDLATLTPGFSDTVHDSQGVFRALLDALSRPGKIVSIDAVLPGFEQDGGTHVPMAAFAALLALADYSTPVLLQHEHRGLSDALRFHTGAPLTLDLAQAVFAYLHDAGSMPPLDAFSLGDPETPESGAMLFIRVDSLEHGTPMTWRGPGIRDKQTVRIASVPASFWHERALLASEFPCGIDCYFVHGGSVIGLPRTTRVEVA</sequence>
<comment type="caution">
    <text evidence="1">The sequence shown here is derived from an EMBL/GenBank/DDBJ whole genome shotgun (WGS) entry which is preliminary data.</text>
</comment>
<dbReference type="InterPro" id="IPR038058">
    <property type="entry name" value="PhnH-like_sp"/>
</dbReference>
<dbReference type="SUPFAM" id="SSF159709">
    <property type="entry name" value="PhnH-like"/>
    <property type="match status" value="1"/>
</dbReference>
<accession>A0A0J1CJT9</accession>
<evidence type="ECO:0000313" key="2">
    <source>
        <dbReference type="Proteomes" id="UP000035963"/>
    </source>
</evidence>
<keyword evidence="1" id="KW-0456">Lyase</keyword>
<dbReference type="Gene3D" id="3.40.50.11310">
    <property type="entry name" value="Bacterial phosphonate metabolism protein PhnH"/>
    <property type="match status" value="1"/>
</dbReference>
<dbReference type="GO" id="GO:0019634">
    <property type="term" value="P:organic phosphonate metabolic process"/>
    <property type="evidence" value="ECO:0007669"/>
    <property type="project" value="InterPro"/>
</dbReference>
<dbReference type="RefSeq" id="WP_047897468.1">
    <property type="nucleotide sequence ID" value="NZ_AEJF01000231.1"/>
</dbReference>
<evidence type="ECO:0000313" key="1">
    <source>
        <dbReference type="EMBL" id="KLU20972.1"/>
    </source>
</evidence>
<dbReference type="GO" id="GO:0016829">
    <property type="term" value="F:lyase activity"/>
    <property type="evidence" value="ECO:0007669"/>
    <property type="project" value="UniProtKB-KW"/>
</dbReference>
<gene>
    <name evidence="1" type="ORF">EOS_38440</name>
</gene>
<dbReference type="PATRIC" id="fig|908627.4.peg.8607"/>
<keyword evidence="2" id="KW-1185">Reference proteome</keyword>
<dbReference type="EMBL" id="AEJF01000231">
    <property type="protein sequence ID" value="KLU20972.1"/>
    <property type="molecule type" value="Genomic_DNA"/>
</dbReference>
<dbReference type="Proteomes" id="UP000035963">
    <property type="component" value="Unassembled WGS sequence"/>
</dbReference>
<reference evidence="1 2" key="1">
    <citation type="journal article" date="2015" name="Genome Announc.">
        <title>Draft Genome Sequence of Burkholderia sp. Strain PML1(12), an Ectomycorrhizosphere-Inhabiting Bacterium with Effective Mineral-Weathering Ability.</title>
        <authorList>
            <person name="Uroz S."/>
            <person name="Oger P."/>
        </authorList>
    </citation>
    <scope>NUCLEOTIDE SEQUENCE [LARGE SCALE GENOMIC DNA]</scope>
    <source>
        <strain evidence="2">PML1(12)</strain>
    </source>
</reference>
<dbReference type="InterPro" id="IPR008772">
    <property type="entry name" value="Phosphonate_metab_PhnH"/>
</dbReference>
<protein>
    <submittedName>
        <fullName evidence="1">Carbon-phosphorus lyase</fullName>
    </submittedName>
</protein>
<organism evidence="1 2">
    <name type="scientific">Caballeronia mineralivorans PML1(12)</name>
    <dbReference type="NCBI Taxonomy" id="908627"/>
    <lineage>
        <taxon>Bacteria</taxon>
        <taxon>Pseudomonadati</taxon>
        <taxon>Pseudomonadota</taxon>
        <taxon>Betaproteobacteria</taxon>
        <taxon>Burkholderiales</taxon>
        <taxon>Burkholderiaceae</taxon>
        <taxon>Caballeronia</taxon>
    </lineage>
</organism>
<proteinExistence type="predicted"/>
<dbReference type="NCBIfam" id="TIGR03292">
    <property type="entry name" value="PhnH_redo"/>
    <property type="match status" value="1"/>
</dbReference>
<dbReference type="AlphaFoldDB" id="A0A0J1CJT9"/>
<dbReference type="PIRSF" id="PIRSF020680">
    <property type="entry name" value="PhnH"/>
    <property type="match status" value="1"/>
</dbReference>
<dbReference type="Pfam" id="PF05845">
    <property type="entry name" value="PhnH"/>
    <property type="match status" value="1"/>
</dbReference>
<name>A0A0J1CJT9_9BURK</name>